<name>A0A0A1UXG5_9HYPO</name>
<evidence type="ECO:0000313" key="1">
    <source>
        <dbReference type="EMBL" id="EXV02008.1"/>
    </source>
</evidence>
<sequence>MLHHQSTTGQLAFVRKRWNSHQPKMDAISLGYHVHRYQGFQASEPLSRAAPVAQRSAEQSRAEQSRAFNLLRITTPFQQRLWLVNTPYNRPEDQLPVPDTDLTLLTSVATFTHNPPCHETPSQVKGERLRDGFCSTEPHRPEIWL</sequence>
<accession>A0A0A1UXG5</accession>
<dbReference type="HOGENOM" id="CLU_1787272_0_0_1"/>
<dbReference type="EMBL" id="JELW01000006">
    <property type="protein sequence ID" value="EXV02008.1"/>
    <property type="molecule type" value="Genomic_DNA"/>
</dbReference>
<protein>
    <submittedName>
        <fullName evidence="1">Uncharacterized protein</fullName>
    </submittedName>
</protein>
<organism evidence="1 2">
    <name type="scientific">Metarhizium robertsii</name>
    <dbReference type="NCBI Taxonomy" id="568076"/>
    <lineage>
        <taxon>Eukaryota</taxon>
        <taxon>Fungi</taxon>
        <taxon>Dikarya</taxon>
        <taxon>Ascomycota</taxon>
        <taxon>Pezizomycotina</taxon>
        <taxon>Sordariomycetes</taxon>
        <taxon>Hypocreomycetidae</taxon>
        <taxon>Hypocreales</taxon>
        <taxon>Clavicipitaceae</taxon>
        <taxon>Metarhizium</taxon>
    </lineage>
</organism>
<comment type="caution">
    <text evidence="1">The sequence shown here is derived from an EMBL/GenBank/DDBJ whole genome shotgun (WGS) entry which is preliminary data.</text>
</comment>
<reference evidence="1 2" key="1">
    <citation type="submission" date="2014-02" db="EMBL/GenBank/DDBJ databases">
        <title>The genome sequence of the entomopathogenic fungus Metarhizium robertsii ARSEF 2575.</title>
        <authorList>
            <person name="Giuliano Garisto Donzelli B."/>
            <person name="Roe B.A."/>
            <person name="Macmil S.L."/>
            <person name="Krasnoff S.B."/>
            <person name="Gibson D.M."/>
        </authorList>
    </citation>
    <scope>NUCLEOTIDE SEQUENCE [LARGE SCALE GENOMIC DNA]</scope>
    <source>
        <strain evidence="1 2">ARSEF 2575</strain>
    </source>
</reference>
<dbReference type="AlphaFoldDB" id="A0A0A1UXG5"/>
<proteinExistence type="predicted"/>
<evidence type="ECO:0000313" key="2">
    <source>
        <dbReference type="Proteomes" id="UP000030151"/>
    </source>
</evidence>
<gene>
    <name evidence="1" type="ORF">X797_004843</name>
</gene>
<dbReference type="Proteomes" id="UP000030151">
    <property type="component" value="Unassembled WGS sequence"/>
</dbReference>